<feature type="domain" description="Xylanolytic transcriptional activator regulatory" evidence="8">
    <location>
        <begin position="210"/>
        <end position="458"/>
    </location>
</feature>
<dbReference type="InterPro" id="IPR007219">
    <property type="entry name" value="XnlR_reg_dom"/>
</dbReference>
<keyword evidence="2" id="KW-0479">Metal-binding</keyword>
<dbReference type="PANTHER" id="PTHR40626">
    <property type="entry name" value="MIP31509P"/>
    <property type="match status" value="1"/>
</dbReference>
<keyword evidence="6" id="KW-0539">Nucleus</keyword>
<proteinExistence type="predicted"/>
<name>A0AA39CFC3_9EURO</name>
<evidence type="ECO:0000313" key="10">
    <source>
        <dbReference type="Proteomes" id="UP001172673"/>
    </source>
</evidence>
<protein>
    <recommendedName>
        <fullName evidence="8">Xylanolytic transcriptional activator regulatory domain-containing protein</fullName>
    </recommendedName>
</protein>
<sequence>MSPTSQRGGHEHVTNHPSGESSSHGQDVGPESFSPDLNGMGLPMTINPPGVFAGQAHLFSQSTPNEATYGTNSSTLAASNVGLAANPMPSNVLDFSDFQFDDEAFLEDVLLCQFTYNPSGLTIPSTPTAAVIPVTGVEDVSDNLPQLSDSEPVQDVSIAQRVTPLLKSAIPVTADELELFHAKLTIADKDGDLSQFKKPGLSRTSRCIIAYFRYFDPHAPFVHYASFSISKTHPALVLIMLALGALHLSENDFAQSSYEASCVLLAQYEKQCLQDHDTSFTLWQAQATLLCAQYGVASGNNHLFSQAQKHLFGTHMMLGRAIEANRSLRSKGTDNWATWILLETCTRVVCWMFVVSAMCFALDPSVMTILPPMSEPVACPCDESIWHAVSETEWRAAGRLESPSATMDLWTLAKAIHNGRLPDGCGKISAFSLLAVISGQLCTICSKERLTLDIYESSDLLYISRSEQALAGWERLWRKHPRAEQSLTRLDDPLLNDCLSMLCSAYAHLYVGDELVTLKRIAENPNCGLALPQCKNWTQSLKVIRYAANSWLVRAKIGVRYLSKTKGLELGPQALSAVYESALILAWWLHLYGDNIMNSGGENYASDDERALASSVKRILTEIQDELEEQGSFCRTPGGPRLDAIGFYTSLCRDWVWECSSLIESRLRAFASYLQTRLDANLRPA</sequence>
<organism evidence="9 10">
    <name type="scientific">Cladophialophora chaetospira</name>
    <dbReference type="NCBI Taxonomy" id="386627"/>
    <lineage>
        <taxon>Eukaryota</taxon>
        <taxon>Fungi</taxon>
        <taxon>Dikarya</taxon>
        <taxon>Ascomycota</taxon>
        <taxon>Pezizomycotina</taxon>
        <taxon>Eurotiomycetes</taxon>
        <taxon>Chaetothyriomycetidae</taxon>
        <taxon>Chaetothyriales</taxon>
        <taxon>Herpotrichiellaceae</taxon>
        <taxon>Cladophialophora</taxon>
    </lineage>
</organism>
<gene>
    <name evidence="9" type="ORF">H2200_009150</name>
</gene>
<keyword evidence="4" id="KW-0863">Zinc-finger</keyword>
<comment type="caution">
    <text evidence="9">The sequence shown here is derived from an EMBL/GenBank/DDBJ whole genome shotgun (WGS) entry which is preliminary data.</text>
</comment>
<dbReference type="GO" id="GO:0008270">
    <property type="term" value="F:zinc ion binding"/>
    <property type="evidence" value="ECO:0007669"/>
    <property type="project" value="UniProtKB-KW"/>
</dbReference>
<dbReference type="GO" id="GO:0005634">
    <property type="term" value="C:nucleus"/>
    <property type="evidence" value="ECO:0007669"/>
    <property type="project" value="UniProtKB-SubCell"/>
</dbReference>
<feature type="region of interest" description="Disordered" evidence="7">
    <location>
        <begin position="1"/>
        <end position="46"/>
    </location>
</feature>
<evidence type="ECO:0000256" key="7">
    <source>
        <dbReference type="SAM" id="MobiDB-lite"/>
    </source>
</evidence>
<reference evidence="9" key="1">
    <citation type="submission" date="2022-10" db="EMBL/GenBank/DDBJ databases">
        <title>Culturing micro-colonial fungi from biological soil crusts in the Mojave desert and describing Neophaeococcomyces mojavensis, and introducing the new genera and species Taxawa tesnikishii.</title>
        <authorList>
            <person name="Kurbessoian T."/>
            <person name="Stajich J.E."/>
        </authorList>
    </citation>
    <scope>NUCLEOTIDE SEQUENCE</scope>
    <source>
        <strain evidence="9">TK_41</strain>
    </source>
</reference>
<evidence type="ECO:0000259" key="8">
    <source>
        <dbReference type="Pfam" id="PF04082"/>
    </source>
</evidence>
<feature type="compositionally biased region" description="Polar residues" evidence="7">
    <location>
        <begin position="15"/>
        <end position="25"/>
    </location>
</feature>
<dbReference type="AlphaFoldDB" id="A0AA39CFC3"/>
<dbReference type="PANTHER" id="PTHR40626:SF13">
    <property type="entry name" value="RESPIRATION FACTOR 2-RELATED"/>
    <property type="match status" value="1"/>
</dbReference>
<dbReference type="Pfam" id="PF04082">
    <property type="entry name" value="Fungal_trans"/>
    <property type="match status" value="1"/>
</dbReference>
<comment type="subcellular location">
    <subcellularLocation>
        <location evidence="1">Nucleus</location>
    </subcellularLocation>
</comment>
<evidence type="ECO:0000256" key="3">
    <source>
        <dbReference type="ARBA" id="ARBA00022737"/>
    </source>
</evidence>
<evidence type="ECO:0000313" key="9">
    <source>
        <dbReference type="EMBL" id="KAJ9606189.1"/>
    </source>
</evidence>
<dbReference type="Proteomes" id="UP001172673">
    <property type="component" value="Unassembled WGS sequence"/>
</dbReference>
<evidence type="ECO:0000256" key="5">
    <source>
        <dbReference type="ARBA" id="ARBA00022833"/>
    </source>
</evidence>
<evidence type="ECO:0000256" key="2">
    <source>
        <dbReference type="ARBA" id="ARBA00022723"/>
    </source>
</evidence>
<dbReference type="InterPro" id="IPR051059">
    <property type="entry name" value="VerF-like"/>
</dbReference>
<dbReference type="GO" id="GO:0006351">
    <property type="term" value="P:DNA-templated transcription"/>
    <property type="evidence" value="ECO:0007669"/>
    <property type="project" value="InterPro"/>
</dbReference>
<keyword evidence="5" id="KW-0862">Zinc</keyword>
<keyword evidence="3" id="KW-0677">Repeat</keyword>
<accession>A0AA39CFC3</accession>
<evidence type="ECO:0000256" key="6">
    <source>
        <dbReference type="ARBA" id="ARBA00023242"/>
    </source>
</evidence>
<evidence type="ECO:0000256" key="4">
    <source>
        <dbReference type="ARBA" id="ARBA00022771"/>
    </source>
</evidence>
<dbReference type="GO" id="GO:0000978">
    <property type="term" value="F:RNA polymerase II cis-regulatory region sequence-specific DNA binding"/>
    <property type="evidence" value="ECO:0007669"/>
    <property type="project" value="InterPro"/>
</dbReference>
<keyword evidence="10" id="KW-1185">Reference proteome</keyword>
<dbReference type="GO" id="GO:0000785">
    <property type="term" value="C:chromatin"/>
    <property type="evidence" value="ECO:0007669"/>
    <property type="project" value="TreeGrafter"/>
</dbReference>
<dbReference type="CDD" id="cd12148">
    <property type="entry name" value="fungal_TF_MHR"/>
    <property type="match status" value="1"/>
</dbReference>
<dbReference type="GO" id="GO:0000981">
    <property type="term" value="F:DNA-binding transcription factor activity, RNA polymerase II-specific"/>
    <property type="evidence" value="ECO:0007669"/>
    <property type="project" value="InterPro"/>
</dbReference>
<evidence type="ECO:0000256" key="1">
    <source>
        <dbReference type="ARBA" id="ARBA00004123"/>
    </source>
</evidence>
<dbReference type="EMBL" id="JAPDRK010000014">
    <property type="protein sequence ID" value="KAJ9606189.1"/>
    <property type="molecule type" value="Genomic_DNA"/>
</dbReference>